<protein>
    <recommendedName>
        <fullName evidence="8">Orotate phosphoribosyltransferase</fullName>
    </recommendedName>
</protein>
<keyword evidence="3 5" id="KW-1133">Transmembrane helix</keyword>
<dbReference type="InterPro" id="IPR019109">
    <property type="entry name" value="MamF_MmsF"/>
</dbReference>
<evidence type="ECO:0000256" key="5">
    <source>
        <dbReference type="SAM" id="Phobius"/>
    </source>
</evidence>
<dbReference type="RefSeq" id="WP_062124673.1">
    <property type="nucleotide sequence ID" value="NZ_BAZW01000016.1"/>
</dbReference>
<comment type="caution">
    <text evidence="6">The sequence shown here is derived from an EMBL/GenBank/DDBJ whole genome shotgun (WGS) entry which is preliminary data.</text>
</comment>
<evidence type="ECO:0000256" key="4">
    <source>
        <dbReference type="ARBA" id="ARBA00023136"/>
    </source>
</evidence>
<gene>
    <name evidence="6" type="ORF">JCM15548_12225</name>
</gene>
<evidence type="ECO:0000256" key="2">
    <source>
        <dbReference type="ARBA" id="ARBA00022692"/>
    </source>
</evidence>
<name>A0A0E9LXL4_9BACT</name>
<dbReference type="OrthoDB" id="9808930at2"/>
<reference evidence="6 7" key="1">
    <citation type="journal article" date="2015" name="Microbes Environ.">
        <title>Distribution and evolution of nitrogen fixation genes in the phylum bacteroidetes.</title>
        <authorList>
            <person name="Inoue J."/>
            <person name="Oshima K."/>
            <person name="Suda W."/>
            <person name="Sakamoto M."/>
            <person name="Iino T."/>
            <person name="Noda S."/>
            <person name="Hongoh Y."/>
            <person name="Hattori M."/>
            <person name="Ohkuma M."/>
        </authorList>
    </citation>
    <scope>NUCLEOTIDE SEQUENCE [LARGE SCALE GENOMIC DNA]</scope>
    <source>
        <strain evidence="6">JCM 15548</strain>
    </source>
</reference>
<dbReference type="STRING" id="1236989.JCM15548_12225"/>
<dbReference type="EMBL" id="BAZW01000016">
    <property type="protein sequence ID" value="GAO29984.1"/>
    <property type="molecule type" value="Genomic_DNA"/>
</dbReference>
<evidence type="ECO:0008006" key="8">
    <source>
        <dbReference type="Google" id="ProtNLM"/>
    </source>
</evidence>
<keyword evidence="4 5" id="KW-0472">Membrane</keyword>
<sequence>MSDNNWALLCHLSALAMFVFPLGNVVGPLVVWLLKKDEMPVVDREGKESLNFQITITIFAFVAGLLSFILIGIPLLVLIGIADLVFIVLASLEVSKGRSYTYPFNLRLIK</sequence>
<proteinExistence type="predicted"/>
<comment type="subcellular location">
    <subcellularLocation>
        <location evidence="1">Membrane</location>
        <topology evidence="1">Multi-pass membrane protein</topology>
    </subcellularLocation>
</comment>
<feature type="transmembrane region" description="Helical" evidence="5">
    <location>
        <begin position="6"/>
        <end position="34"/>
    </location>
</feature>
<feature type="transmembrane region" description="Helical" evidence="5">
    <location>
        <begin position="75"/>
        <end position="92"/>
    </location>
</feature>
<feature type="transmembrane region" description="Helical" evidence="5">
    <location>
        <begin position="50"/>
        <end position="69"/>
    </location>
</feature>
<evidence type="ECO:0000256" key="1">
    <source>
        <dbReference type="ARBA" id="ARBA00004141"/>
    </source>
</evidence>
<keyword evidence="7" id="KW-1185">Reference proteome</keyword>
<evidence type="ECO:0000313" key="6">
    <source>
        <dbReference type="EMBL" id="GAO29984.1"/>
    </source>
</evidence>
<keyword evidence="2 5" id="KW-0812">Transmembrane</keyword>
<dbReference type="Pfam" id="PF09685">
    <property type="entry name" value="MamF_MmsF"/>
    <property type="match status" value="1"/>
</dbReference>
<accession>A0A0E9LXL4</accession>
<dbReference type="Proteomes" id="UP000032900">
    <property type="component" value="Unassembled WGS sequence"/>
</dbReference>
<evidence type="ECO:0000313" key="7">
    <source>
        <dbReference type="Proteomes" id="UP000032900"/>
    </source>
</evidence>
<organism evidence="6 7">
    <name type="scientific">Geofilum rubicundum JCM 15548</name>
    <dbReference type="NCBI Taxonomy" id="1236989"/>
    <lineage>
        <taxon>Bacteria</taxon>
        <taxon>Pseudomonadati</taxon>
        <taxon>Bacteroidota</taxon>
        <taxon>Bacteroidia</taxon>
        <taxon>Marinilabiliales</taxon>
        <taxon>Marinilabiliaceae</taxon>
        <taxon>Geofilum</taxon>
    </lineage>
</organism>
<evidence type="ECO:0000256" key="3">
    <source>
        <dbReference type="ARBA" id="ARBA00022989"/>
    </source>
</evidence>
<dbReference type="AlphaFoldDB" id="A0A0E9LXL4"/>